<dbReference type="Proteomes" id="UP001295794">
    <property type="component" value="Unassembled WGS sequence"/>
</dbReference>
<evidence type="ECO:0000313" key="3">
    <source>
        <dbReference type="Proteomes" id="UP001295794"/>
    </source>
</evidence>
<sequence>MGTWSGVPLFPLSQFPIVLQTAIVLIVPIVLCLSLRALLFLYHINSGAWQGESPTRFLFGFSLARYAGLVPSYHYYSLWILPCQDSDIGPRGCPYSRNRVPRDNQTRLRGLT</sequence>
<gene>
    <name evidence="2" type="ORF">MYCIT1_LOCUS30946</name>
</gene>
<keyword evidence="1" id="KW-0472">Membrane</keyword>
<evidence type="ECO:0000256" key="1">
    <source>
        <dbReference type="SAM" id="Phobius"/>
    </source>
</evidence>
<keyword evidence="1" id="KW-0812">Transmembrane</keyword>
<evidence type="ECO:0000313" key="2">
    <source>
        <dbReference type="EMBL" id="CAK5280454.1"/>
    </source>
</evidence>
<feature type="non-terminal residue" evidence="2">
    <location>
        <position position="112"/>
    </location>
</feature>
<protein>
    <submittedName>
        <fullName evidence="2">Uncharacterized protein</fullName>
    </submittedName>
</protein>
<keyword evidence="3" id="KW-1185">Reference proteome</keyword>
<keyword evidence="1" id="KW-1133">Transmembrane helix</keyword>
<dbReference type="AlphaFoldDB" id="A0AAD2HQC7"/>
<dbReference type="EMBL" id="CAVNYO010000440">
    <property type="protein sequence ID" value="CAK5280454.1"/>
    <property type="molecule type" value="Genomic_DNA"/>
</dbReference>
<proteinExistence type="predicted"/>
<name>A0AAD2HQC7_9AGAR</name>
<accession>A0AAD2HQC7</accession>
<organism evidence="2 3">
    <name type="scientific">Mycena citricolor</name>
    <dbReference type="NCBI Taxonomy" id="2018698"/>
    <lineage>
        <taxon>Eukaryota</taxon>
        <taxon>Fungi</taxon>
        <taxon>Dikarya</taxon>
        <taxon>Basidiomycota</taxon>
        <taxon>Agaricomycotina</taxon>
        <taxon>Agaricomycetes</taxon>
        <taxon>Agaricomycetidae</taxon>
        <taxon>Agaricales</taxon>
        <taxon>Marasmiineae</taxon>
        <taxon>Mycenaceae</taxon>
        <taxon>Mycena</taxon>
    </lineage>
</organism>
<reference evidence="2" key="1">
    <citation type="submission" date="2023-11" db="EMBL/GenBank/DDBJ databases">
        <authorList>
            <person name="De Vega J J."/>
            <person name="De Vega J J."/>
        </authorList>
    </citation>
    <scope>NUCLEOTIDE SEQUENCE</scope>
</reference>
<feature type="transmembrane region" description="Helical" evidence="1">
    <location>
        <begin position="17"/>
        <end position="42"/>
    </location>
</feature>
<comment type="caution">
    <text evidence="2">The sequence shown here is derived from an EMBL/GenBank/DDBJ whole genome shotgun (WGS) entry which is preliminary data.</text>
</comment>